<dbReference type="Pfam" id="PF14109">
    <property type="entry name" value="GldH_lipo"/>
    <property type="match status" value="1"/>
</dbReference>
<evidence type="ECO:0000313" key="1">
    <source>
        <dbReference type="EMBL" id="MBU3838960.1"/>
    </source>
</evidence>
<dbReference type="AlphaFoldDB" id="A0A948TDM2"/>
<evidence type="ECO:0000313" key="2">
    <source>
        <dbReference type="Proteomes" id="UP000783796"/>
    </source>
</evidence>
<dbReference type="EMBL" id="JAHLFW010000096">
    <property type="protein sequence ID" value="MBU3838960.1"/>
    <property type="molecule type" value="Genomic_DNA"/>
</dbReference>
<protein>
    <submittedName>
        <fullName evidence="1">Gliding motility lipoprotein GldH</fullName>
    </submittedName>
</protein>
<dbReference type="InterPro" id="IPR020018">
    <property type="entry name" value="Motility-assoc_lipoprot_GldH"/>
</dbReference>
<proteinExistence type="predicted"/>
<organism evidence="1 2">
    <name type="scientific">Candidatus Phocaeicola faecigallinarum</name>
    <dbReference type="NCBI Taxonomy" id="2838732"/>
    <lineage>
        <taxon>Bacteria</taxon>
        <taxon>Pseudomonadati</taxon>
        <taxon>Bacteroidota</taxon>
        <taxon>Bacteroidia</taxon>
        <taxon>Bacteroidales</taxon>
        <taxon>Bacteroidaceae</taxon>
        <taxon>Phocaeicola</taxon>
    </lineage>
</organism>
<accession>A0A948TDM2</accession>
<dbReference type="PROSITE" id="PS51257">
    <property type="entry name" value="PROKAR_LIPOPROTEIN"/>
    <property type="match status" value="1"/>
</dbReference>
<reference evidence="1" key="2">
    <citation type="submission" date="2021-04" db="EMBL/GenBank/DDBJ databases">
        <authorList>
            <person name="Gilroy R."/>
        </authorList>
    </citation>
    <scope>NUCLEOTIDE SEQUENCE</scope>
    <source>
        <strain evidence="1">G4-2901</strain>
    </source>
</reference>
<sequence length="160" mass="18177">MSVISHKYIFIAICAILASCSTNTVYHRYYPIEGNGWKRTDTIFFTLNDSLDTGIYSTKIGVRHTVSYPYRDLWLSVSLPNKEKSDTIHLYLANERGNWNGNGTASGYYQYESDGPLFDYKEISDSVIKVCHIMKGFILPSITDIGISISRSINPEENKK</sequence>
<keyword evidence="1" id="KW-0449">Lipoprotein</keyword>
<dbReference type="Proteomes" id="UP000783796">
    <property type="component" value="Unassembled WGS sequence"/>
</dbReference>
<gene>
    <name evidence="1" type="ORF">H9777_11760</name>
</gene>
<name>A0A948TDM2_9BACT</name>
<comment type="caution">
    <text evidence="1">The sequence shown here is derived from an EMBL/GenBank/DDBJ whole genome shotgun (WGS) entry which is preliminary data.</text>
</comment>
<reference evidence="1" key="1">
    <citation type="journal article" date="2021" name="PeerJ">
        <title>Extensive microbial diversity within the chicken gut microbiome revealed by metagenomics and culture.</title>
        <authorList>
            <person name="Gilroy R."/>
            <person name="Ravi A."/>
            <person name="Getino M."/>
            <person name="Pursley I."/>
            <person name="Horton D.L."/>
            <person name="Alikhan N.F."/>
            <person name="Baker D."/>
            <person name="Gharbi K."/>
            <person name="Hall N."/>
            <person name="Watson M."/>
            <person name="Adriaenssens E.M."/>
            <person name="Foster-Nyarko E."/>
            <person name="Jarju S."/>
            <person name="Secka A."/>
            <person name="Antonio M."/>
            <person name="Oren A."/>
            <person name="Chaudhuri R.R."/>
            <person name="La Ragione R."/>
            <person name="Hildebrand F."/>
            <person name="Pallen M.J."/>
        </authorList>
    </citation>
    <scope>NUCLEOTIDE SEQUENCE</scope>
    <source>
        <strain evidence="1">G4-2901</strain>
    </source>
</reference>